<dbReference type="Proteomes" id="UP000006173">
    <property type="component" value="Chromosome"/>
</dbReference>
<dbReference type="EMBL" id="CP001361">
    <property type="protein sequence ID" value="AFL04549.1"/>
    <property type="molecule type" value="Genomic_DNA"/>
</dbReference>
<evidence type="ECO:0000313" key="2">
    <source>
        <dbReference type="Proteomes" id="UP000006173"/>
    </source>
</evidence>
<accession>I3WI36</accession>
<organism evidence="1 2">
    <name type="scientific">Bifidobacterium bifidum BGN4</name>
    <dbReference type="NCBI Taxonomy" id="484020"/>
    <lineage>
        <taxon>Bacteria</taxon>
        <taxon>Bacillati</taxon>
        <taxon>Actinomycetota</taxon>
        <taxon>Actinomycetes</taxon>
        <taxon>Bifidobacteriales</taxon>
        <taxon>Bifidobacteriaceae</taxon>
        <taxon>Bifidobacterium</taxon>
    </lineage>
</organism>
<gene>
    <name evidence="1" type="ORF">BBB_0957</name>
</gene>
<sequence>MTIRCSDGIAEIAVLHAGVTGHGNDPTAASGKNQYHG</sequence>
<dbReference type="HOGENOM" id="CLU_3340734_0_0_11"/>
<dbReference type="KEGG" id="bbf:BBB_0957"/>
<reference evidence="1 2" key="1">
    <citation type="journal article" date="2012" name="J. Bacteriol.">
        <title>Complete Genome Sequence of the Probiotic Bacterium Bifidobacterium bifidum Strain BGN4.</title>
        <authorList>
            <person name="Yu D.S."/>
            <person name="Jeong H."/>
            <person name="Lee D.H."/>
            <person name="Kwon S.K."/>
            <person name="Song J.Y."/>
            <person name="Kim B.K."/>
            <person name="Park M.S."/>
            <person name="Ji G.E."/>
            <person name="Oh T.K."/>
            <person name="Kim J.F."/>
        </authorList>
    </citation>
    <scope>NUCLEOTIDE SEQUENCE [LARGE SCALE GENOMIC DNA]</scope>
    <source>
        <strain evidence="1 2">BGN4</strain>
    </source>
</reference>
<proteinExistence type="predicted"/>
<evidence type="ECO:0000313" key="1">
    <source>
        <dbReference type="EMBL" id="AFL04549.1"/>
    </source>
</evidence>
<protein>
    <submittedName>
        <fullName evidence="1">Uncharacterized protein</fullName>
    </submittedName>
</protein>
<name>I3WI36_BIFBI</name>
<dbReference type="AlphaFoldDB" id="I3WI36"/>